<dbReference type="EMBL" id="RIBY02000524">
    <property type="protein sequence ID" value="KAH9841241.1"/>
    <property type="molecule type" value="Genomic_DNA"/>
</dbReference>
<organism evidence="2 3">
    <name type="scientific">Teratosphaeria destructans</name>
    <dbReference type="NCBI Taxonomy" id="418781"/>
    <lineage>
        <taxon>Eukaryota</taxon>
        <taxon>Fungi</taxon>
        <taxon>Dikarya</taxon>
        <taxon>Ascomycota</taxon>
        <taxon>Pezizomycotina</taxon>
        <taxon>Dothideomycetes</taxon>
        <taxon>Dothideomycetidae</taxon>
        <taxon>Mycosphaerellales</taxon>
        <taxon>Teratosphaeriaceae</taxon>
        <taxon>Teratosphaeria</taxon>
    </lineage>
</organism>
<reference evidence="2 3" key="2">
    <citation type="journal article" date="2021" name="Curr. Genet.">
        <title>Genetic response to nitrogen starvation in the aggressive Eucalyptus foliar pathogen Teratosphaeria destructans.</title>
        <authorList>
            <person name="Havenga M."/>
            <person name="Wingfield B.D."/>
            <person name="Wingfield M.J."/>
            <person name="Dreyer L.L."/>
            <person name="Roets F."/>
            <person name="Aylward J."/>
        </authorList>
    </citation>
    <scope>NUCLEOTIDE SEQUENCE [LARGE SCALE GENOMIC DNA]</scope>
    <source>
        <strain evidence="2">CMW44962</strain>
    </source>
</reference>
<sequence>MLTLLLLLPLALATATPKRCTTPSDTRPWILSNITAFYSTTPNTTAFTFHFTDPNAGLELDTDCACHFNTTTASGRYYGCEAGEVEFAVSSGTGTETVEVQRGYGDACQPAPYNEVKAVGMASLNLTRVTTAEGTVVGRQAELEMEITEMA</sequence>
<evidence type="ECO:0000313" key="3">
    <source>
        <dbReference type="Proteomes" id="UP001138500"/>
    </source>
</evidence>
<reference evidence="2 3" key="1">
    <citation type="journal article" date="2018" name="IMA Fungus">
        <title>IMA Genome-F 10: Nine draft genome sequences of Claviceps purpurea s.lat., including C. arundinis, C. humidiphila, and C. cf. spartinae, pseudomolecules for the pitch canker pathogen Fusarium circinatum, draft genome of Davidsoniella eucalypti, Grosmannia galeiformis, Quambalaria eucalypti, and Teratosphaeria destructans.</title>
        <authorList>
            <person name="Wingfield B.D."/>
            <person name="Liu M."/>
            <person name="Nguyen H.D."/>
            <person name="Lane F.A."/>
            <person name="Morgan S.W."/>
            <person name="De Vos L."/>
            <person name="Wilken P.M."/>
            <person name="Duong T.A."/>
            <person name="Aylward J."/>
            <person name="Coetzee M.P."/>
            <person name="Dadej K."/>
            <person name="De Beer Z.W."/>
            <person name="Findlay W."/>
            <person name="Havenga M."/>
            <person name="Kolarik M."/>
            <person name="Menzies J.G."/>
            <person name="Naidoo K."/>
            <person name="Pochopski O."/>
            <person name="Shoukouhi P."/>
            <person name="Santana Q.C."/>
            <person name="Seifert K.A."/>
            <person name="Soal N."/>
            <person name="Steenkamp E.T."/>
            <person name="Tatham C.T."/>
            <person name="van der Nest M.A."/>
            <person name="Wingfield M.J."/>
        </authorList>
    </citation>
    <scope>NUCLEOTIDE SEQUENCE [LARGE SCALE GENOMIC DNA]</scope>
    <source>
        <strain evidence="2">CMW44962</strain>
    </source>
</reference>
<evidence type="ECO:0000256" key="1">
    <source>
        <dbReference type="SAM" id="SignalP"/>
    </source>
</evidence>
<evidence type="ECO:0008006" key="4">
    <source>
        <dbReference type="Google" id="ProtNLM"/>
    </source>
</evidence>
<evidence type="ECO:0000313" key="2">
    <source>
        <dbReference type="EMBL" id="KAH9841241.1"/>
    </source>
</evidence>
<protein>
    <recommendedName>
        <fullName evidence="4">AA1-like domain-containing protein</fullName>
    </recommendedName>
</protein>
<dbReference type="AlphaFoldDB" id="A0A9W7W5G2"/>
<feature type="signal peptide" evidence="1">
    <location>
        <begin position="1"/>
        <end position="15"/>
    </location>
</feature>
<accession>A0A9W7W5G2</accession>
<comment type="caution">
    <text evidence="2">The sequence shown here is derived from an EMBL/GenBank/DDBJ whole genome shotgun (WGS) entry which is preliminary data.</text>
</comment>
<proteinExistence type="predicted"/>
<dbReference type="OrthoDB" id="3911545at2759"/>
<name>A0A9W7W5G2_9PEZI</name>
<dbReference type="Proteomes" id="UP001138500">
    <property type="component" value="Unassembled WGS sequence"/>
</dbReference>
<feature type="chain" id="PRO_5040833063" description="AA1-like domain-containing protein" evidence="1">
    <location>
        <begin position="16"/>
        <end position="151"/>
    </location>
</feature>
<gene>
    <name evidence="2" type="ORF">Tdes44962_MAKER07853</name>
</gene>
<keyword evidence="3" id="KW-1185">Reference proteome</keyword>
<keyword evidence="1" id="KW-0732">Signal</keyword>